<dbReference type="OrthoDB" id="3664528at2759"/>
<evidence type="ECO:0000313" key="2">
    <source>
        <dbReference type="EMBL" id="KAF1835937.1"/>
    </source>
</evidence>
<evidence type="ECO:0000256" key="1">
    <source>
        <dbReference type="SAM" id="Coils"/>
    </source>
</evidence>
<organism evidence="2 3">
    <name type="scientific">Decorospora gaudefroyi</name>
    <dbReference type="NCBI Taxonomy" id="184978"/>
    <lineage>
        <taxon>Eukaryota</taxon>
        <taxon>Fungi</taxon>
        <taxon>Dikarya</taxon>
        <taxon>Ascomycota</taxon>
        <taxon>Pezizomycotina</taxon>
        <taxon>Dothideomycetes</taxon>
        <taxon>Pleosporomycetidae</taxon>
        <taxon>Pleosporales</taxon>
        <taxon>Pleosporineae</taxon>
        <taxon>Pleosporaceae</taxon>
        <taxon>Decorospora</taxon>
    </lineage>
</organism>
<accession>A0A6A5KJ83</accession>
<protein>
    <submittedName>
        <fullName evidence="2">Uncharacterized protein</fullName>
    </submittedName>
</protein>
<feature type="coiled-coil region" evidence="1">
    <location>
        <begin position="36"/>
        <end position="74"/>
    </location>
</feature>
<name>A0A6A5KJ83_9PLEO</name>
<reference evidence="2" key="1">
    <citation type="submission" date="2020-01" db="EMBL/GenBank/DDBJ databases">
        <authorList>
            <consortium name="DOE Joint Genome Institute"/>
            <person name="Haridas S."/>
            <person name="Albert R."/>
            <person name="Binder M."/>
            <person name="Bloem J."/>
            <person name="Labutti K."/>
            <person name="Salamov A."/>
            <person name="Andreopoulos B."/>
            <person name="Baker S.E."/>
            <person name="Barry K."/>
            <person name="Bills G."/>
            <person name="Bluhm B.H."/>
            <person name="Cannon C."/>
            <person name="Castanera R."/>
            <person name="Culley D.E."/>
            <person name="Daum C."/>
            <person name="Ezra D."/>
            <person name="Gonzalez J.B."/>
            <person name="Henrissat B."/>
            <person name="Kuo A."/>
            <person name="Liang C."/>
            <person name="Lipzen A."/>
            <person name="Lutzoni F."/>
            <person name="Magnuson J."/>
            <person name="Mondo S."/>
            <person name="Nolan M."/>
            <person name="Ohm R."/>
            <person name="Pangilinan J."/>
            <person name="Park H.-J."/>
            <person name="Ramirez L."/>
            <person name="Alfaro M."/>
            <person name="Sun H."/>
            <person name="Tritt A."/>
            <person name="Yoshinaga Y."/>
            <person name="Zwiers L.-H."/>
            <person name="Turgeon B.G."/>
            <person name="Goodwin S.B."/>
            <person name="Spatafora J.W."/>
            <person name="Crous P.W."/>
            <person name="Grigoriev I.V."/>
        </authorList>
    </citation>
    <scope>NUCLEOTIDE SEQUENCE</scope>
    <source>
        <strain evidence="2">P77</strain>
    </source>
</reference>
<dbReference type="Proteomes" id="UP000800040">
    <property type="component" value="Unassembled WGS sequence"/>
</dbReference>
<proteinExistence type="predicted"/>
<evidence type="ECO:0000313" key="3">
    <source>
        <dbReference type="Proteomes" id="UP000800040"/>
    </source>
</evidence>
<keyword evidence="1" id="KW-0175">Coiled coil</keyword>
<dbReference type="EMBL" id="ML975280">
    <property type="protein sequence ID" value="KAF1835937.1"/>
    <property type="molecule type" value="Genomic_DNA"/>
</dbReference>
<keyword evidence="3" id="KW-1185">Reference proteome</keyword>
<gene>
    <name evidence="2" type="ORF">BDW02DRAFT_264572</name>
</gene>
<sequence>MGCGSEHYTRENRGVPLLRLQIQLSNIAMRFPARLRQNRRNRLRQIQDAKLKARQEFRIKVIRLRRKVRDWKKEVGRVLVETRDLLLKQRADHTSVTSADWDRVTKGKHGKLHALYHKRFPRGKWPEEVPYLNMLALAEWQKTILPHGTWPKAVPPENFKALVAYLQKIWPREKWPKDVPYLDFKAPSQWFEKNWPRAKWPKSIPYLDFMARAQYYEERFPRAEWPDGVPYLDFKVLAEYVERQKAESPQQEQVRRLTAAVQNAPTHPEYITHLLRAYHKKTPLPHPPPGAEPVYVHLHEELHNRAVYKAEQEKKDEAIVALTHWPARFDQVKALIARSKVDLRSVTVKEWLEAAEGTDILTTDVEAAQRMEFSRMLEAGEVDGEMETKNLVRAYDEMRRVWVWR</sequence>
<dbReference type="AlphaFoldDB" id="A0A6A5KJ83"/>